<comment type="subcellular location">
    <subcellularLocation>
        <location evidence="1">Cell membrane</location>
        <topology evidence="1">Multi-pass membrane protein</topology>
    </subcellularLocation>
</comment>
<feature type="transmembrane region" description="Helical" evidence="6">
    <location>
        <begin position="77"/>
        <end position="99"/>
    </location>
</feature>
<dbReference type="SUPFAM" id="SSF141868">
    <property type="entry name" value="EAL domain-like"/>
    <property type="match status" value="1"/>
</dbReference>
<evidence type="ECO:0000313" key="9">
    <source>
        <dbReference type="EMBL" id="MBB6017871.1"/>
    </source>
</evidence>
<dbReference type="SMART" id="SM00052">
    <property type="entry name" value="EAL"/>
    <property type="match status" value="1"/>
</dbReference>
<feature type="transmembrane region" description="Helical" evidence="6">
    <location>
        <begin position="111"/>
        <end position="135"/>
    </location>
</feature>
<keyword evidence="2" id="KW-1003">Cell membrane</keyword>
<evidence type="ECO:0000256" key="1">
    <source>
        <dbReference type="ARBA" id="ARBA00004651"/>
    </source>
</evidence>
<dbReference type="OrthoDB" id="9759607at2"/>
<dbReference type="InterPro" id="IPR007895">
    <property type="entry name" value="MASE1"/>
</dbReference>
<dbReference type="EMBL" id="JACHEW010000019">
    <property type="protein sequence ID" value="MBB6017871.1"/>
    <property type="molecule type" value="Genomic_DNA"/>
</dbReference>
<dbReference type="InterPro" id="IPR029787">
    <property type="entry name" value="Nucleotide_cyclase"/>
</dbReference>
<dbReference type="CDD" id="cd01948">
    <property type="entry name" value="EAL"/>
    <property type="match status" value="1"/>
</dbReference>
<sequence>MLSVWFRPLLIGAVYLLAWYGLDVASQQFAVTPEVTVWYPAVALDVVLLLVFGLRFWPLLILSRLVHAFFVVEPLPALPLLASVVAMVVPTLGAGWALLRPLHVNPRLPRLRDVALFVGVAILGAPLVAAALQVFTLTATGLLPAGRGVTETLQLWAGSATGVGLLAPPLLLLLGRWPDLWTAAPAEAPDQPPEPRGREDPARTGGWSWVWVRDAAVATVLVVLAVWAGYGGPRGTSLNYSYALFIPVLWIATRHGFAPAAVCVLALNVGVALLTVGRIQSGSGLALQFGLVTVTVSGLLLGAVIRERQHLGARLSQLALHDPLTGLGNRRLFAERVTQALEAHPPLNSLAVLLMDFDNFKAINDSLGHSAGDQVLIVAGQRLRASVRPDDTVARLGGDEFAVLLQHLPGPQQALEAADRLLRALEPVVAVQGLEWQVRASLGIALHDRVEDGQPLNGETLLRNADVALYHAKAHRRGRAQVFDDAMHRTVVDRLELEGELRVAIAEDALEVWYQPVIDLENGHLRAFEALVRWRHPTRGLLPPKTFIPLAEDTGLIVPLDRWMLRAAAREIAGWAPAPGRPPPALGVNLTAAQLHLPDLGNEIRSVLEDTGLAPEQLTLELTENVLMDDRAATLATMRALRGLGIGLALDDFGTGYSSLSYLRRFPISDLKVDRSFIEDLDGSRSGTALVRAVAELGRALRLTTVAEGIETAQQYALVRELGFTLAQGFYISPPLDARAARTLAQQPGPLVAPTGEITGSHGQRWS</sequence>
<dbReference type="PROSITE" id="PS50887">
    <property type="entry name" value="GGDEF"/>
    <property type="match status" value="1"/>
</dbReference>
<dbReference type="CDD" id="cd01949">
    <property type="entry name" value="GGDEF"/>
    <property type="match status" value="1"/>
</dbReference>
<feature type="transmembrane region" description="Helical" evidence="6">
    <location>
        <begin position="285"/>
        <end position="305"/>
    </location>
</feature>
<evidence type="ECO:0000256" key="4">
    <source>
        <dbReference type="ARBA" id="ARBA00022989"/>
    </source>
</evidence>
<feature type="transmembrane region" description="Helical" evidence="6">
    <location>
        <begin position="260"/>
        <end position="279"/>
    </location>
</feature>
<dbReference type="InterPro" id="IPR035919">
    <property type="entry name" value="EAL_sf"/>
</dbReference>
<dbReference type="InterPro" id="IPR000160">
    <property type="entry name" value="GGDEF_dom"/>
</dbReference>
<dbReference type="PROSITE" id="PS50883">
    <property type="entry name" value="EAL"/>
    <property type="match status" value="1"/>
</dbReference>
<dbReference type="InterPro" id="IPR001633">
    <property type="entry name" value="EAL_dom"/>
</dbReference>
<dbReference type="EMBL" id="VDMO01000017">
    <property type="protein sequence ID" value="TNM69590.1"/>
    <property type="molecule type" value="Genomic_DNA"/>
</dbReference>
<dbReference type="Pfam" id="PF00563">
    <property type="entry name" value="EAL"/>
    <property type="match status" value="1"/>
</dbReference>
<organism evidence="10 11">
    <name type="scientific">Deinococcus radiopugnans ATCC 19172</name>
    <dbReference type="NCBI Taxonomy" id="585398"/>
    <lineage>
        <taxon>Bacteria</taxon>
        <taxon>Thermotogati</taxon>
        <taxon>Deinococcota</taxon>
        <taxon>Deinococci</taxon>
        <taxon>Deinococcales</taxon>
        <taxon>Deinococcaceae</taxon>
        <taxon>Deinococcus</taxon>
    </lineage>
</organism>
<dbReference type="FunFam" id="3.30.70.270:FF:000001">
    <property type="entry name" value="Diguanylate cyclase domain protein"/>
    <property type="match status" value="1"/>
</dbReference>
<dbReference type="Proteomes" id="UP000313988">
    <property type="component" value="Unassembled WGS sequence"/>
</dbReference>
<feature type="domain" description="EAL" evidence="7">
    <location>
        <begin position="494"/>
        <end position="749"/>
    </location>
</feature>
<dbReference type="RefSeq" id="WP_139404135.1">
    <property type="nucleotide sequence ID" value="NZ_JACHEW010000019.1"/>
</dbReference>
<dbReference type="PANTHER" id="PTHR44757:SF2">
    <property type="entry name" value="BIOFILM ARCHITECTURE MAINTENANCE PROTEIN MBAA"/>
    <property type="match status" value="1"/>
</dbReference>
<gene>
    <name evidence="10" type="ORF">FHR04_15065</name>
    <name evidence="9" type="ORF">HNQ04_003142</name>
</gene>
<evidence type="ECO:0000313" key="11">
    <source>
        <dbReference type="Proteomes" id="UP000313988"/>
    </source>
</evidence>
<evidence type="ECO:0000256" key="3">
    <source>
        <dbReference type="ARBA" id="ARBA00022692"/>
    </source>
</evidence>
<feature type="transmembrane region" description="Helical" evidence="6">
    <location>
        <begin position="210"/>
        <end position="230"/>
    </location>
</feature>
<protein>
    <submittedName>
        <fullName evidence="9">Diguanylate cyclase (GGDEF)-like protein</fullName>
    </submittedName>
    <submittedName>
        <fullName evidence="10">EAL domain-containing protein</fullName>
    </submittedName>
</protein>
<dbReference type="InterPro" id="IPR043128">
    <property type="entry name" value="Rev_trsase/Diguanyl_cyclase"/>
</dbReference>
<keyword evidence="4 6" id="KW-1133">Transmembrane helix</keyword>
<dbReference type="Gene3D" id="3.20.20.450">
    <property type="entry name" value="EAL domain"/>
    <property type="match status" value="1"/>
</dbReference>
<dbReference type="PANTHER" id="PTHR44757">
    <property type="entry name" value="DIGUANYLATE CYCLASE DGCP"/>
    <property type="match status" value="1"/>
</dbReference>
<keyword evidence="5 6" id="KW-0472">Membrane</keyword>
<reference evidence="9 12" key="2">
    <citation type="submission" date="2020-08" db="EMBL/GenBank/DDBJ databases">
        <title>Genomic Encyclopedia of Type Strains, Phase IV (KMG-IV): sequencing the most valuable type-strain genomes for metagenomic binning, comparative biology and taxonomic classification.</title>
        <authorList>
            <person name="Goeker M."/>
        </authorList>
    </citation>
    <scope>NUCLEOTIDE SEQUENCE [LARGE SCALE GENOMIC DNA]</scope>
    <source>
        <strain evidence="9 12">DSM 12027</strain>
    </source>
</reference>
<keyword evidence="12" id="KW-1185">Reference proteome</keyword>
<feature type="transmembrane region" description="Helical" evidence="6">
    <location>
        <begin position="37"/>
        <end position="57"/>
    </location>
</feature>
<feature type="transmembrane region" description="Helical" evidence="6">
    <location>
        <begin position="155"/>
        <end position="174"/>
    </location>
</feature>
<evidence type="ECO:0000259" key="7">
    <source>
        <dbReference type="PROSITE" id="PS50883"/>
    </source>
</evidence>
<evidence type="ECO:0000259" key="8">
    <source>
        <dbReference type="PROSITE" id="PS50887"/>
    </source>
</evidence>
<dbReference type="Pfam" id="PF05231">
    <property type="entry name" value="MASE1"/>
    <property type="match status" value="1"/>
</dbReference>
<evidence type="ECO:0000313" key="12">
    <source>
        <dbReference type="Proteomes" id="UP000629870"/>
    </source>
</evidence>
<dbReference type="AlphaFoldDB" id="A0A5C4Y147"/>
<dbReference type="SMART" id="SM00267">
    <property type="entry name" value="GGDEF"/>
    <property type="match status" value="1"/>
</dbReference>
<reference evidence="10 11" key="1">
    <citation type="submission" date="2019-06" db="EMBL/GenBank/DDBJ databases">
        <title>Genome sequence of Deinococcus radiopugnans ATCC 19172.</title>
        <authorList>
            <person name="Maclea K.S."/>
            <person name="Maynard C.R."/>
        </authorList>
    </citation>
    <scope>NUCLEOTIDE SEQUENCE [LARGE SCALE GENOMIC DNA]</scope>
    <source>
        <strain evidence="10 11">ATCC 19172</strain>
    </source>
</reference>
<evidence type="ECO:0000313" key="10">
    <source>
        <dbReference type="EMBL" id="TNM69590.1"/>
    </source>
</evidence>
<comment type="caution">
    <text evidence="10">The sequence shown here is derived from an EMBL/GenBank/DDBJ whole genome shotgun (WGS) entry which is preliminary data.</text>
</comment>
<dbReference type="Gene3D" id="3.30.70.270">
    <property type="match status" value="1"/>
</dbReference>
<dbReference type="SUPFAM" id="SSF55073">
    <property type="entry name" value="Nucleotide cyclase"/>
    <property type="match status" value="1"/>
</dbReference>
<name>A0A5C4Y147_9DEIO</name>
<evidence type="ECO:0000256" key="6">
    <source>
        <dbReference type="SAM" id="Phobius"/>
    </source>
</evidence>
<proteinExistence type="predicted"/>
<dbReference type="Proteomes" id="UP000629870">
    <property type="component" value="Unassembled WGS sequence"/>
</dbReference>
<evidence type="ECO:0000256" key="2">
    <source>
        <dbReference type="ARBA" id="ARBA00022475"/>
    </source>
</evidence>
<dbReference type="Pfam" id="PF00990">
    <property type="entry name" value="GGDEF"/>
    <property type="match status" value="1"/>
</dbReference>
<evidence type="ECO:0000256" key="5">
    <source>
        <dbReference type="ARBA" id="ARBA00023136"/>
    </source>
</evidence>
<dbReference type="GO" id="GO:0005886">
    <property type="term" value="C:plasma membrane"/>
    <property type="evidence" value="ECO:0007669"/>
    <property type="project" value="UniProtKB-SubCell"/>
</dbReference>
<keyword evidence="3 6" id="KW-0812">Transmembrane</keyword>
<dbReference type="InterPro" id="IPR052155">
    <property type="entry name" value="Biofilm_reg_signaling"/>
</dbReference>
<dbReference type="NCBIfam" id="TIGR00254">
    <property type="entry name" value="GGDEF"/>
    <property type="match status" value="1"/>
</dbReference>
<feature type="domain" description="GGDEF" evidence="8">
    <location>
        <begin position="348"/>
        <end position="485"/>
    </location>
</feature>
<accession>A0A5C4Y147</accession>
<feature type="transmembrane region" description="Helical" evidence="6">
    <location>
        <begin position="6"/>
        <end position="25"/>
    </location>
</feature>